<keyword evidence="1" id="KW-0732">Signal</keyword>
<evidence type="ECO:0000256" key="1">
    <source>
        <dbReference type="SAM" id="SignalP"/>
    </source>
</evidence>
<keyword evidence="3" id="KW-1185">Reference proteome</keyword>
<dbReference type="EMBL" id="CP111017">
    <property type="protein sequence ID" value="WAR07144.1"/>
    <property type="molecule type" value="Genomic_DNA"/>
</dbReference>
<feature type="chain" id="PRO_5045818947" evidence="1">
    <location>
        <begin position="21"/>
        <end position="93"/>
    </location>
</feature>
<accession>A0ABY7EFE5</accession>
<evidence type="ECO:0000313" key="2">
    <source>
        <dbReference type="EMBL" id="WAR07144.1"/>
    </source>
</evidence>
<sequence>MHSVKAVALLFVCSLYISRADYYEDILGLENGNRIRDTSSGYAEIGTTGAPLGRIDRFGAAVTGSPANVTYGARIVAAVPKYGDAKTERIRNS</sequence>
<feature type="signal peptide" evidence="1">
    <location>
        <begin position="1"/>
        <end position="20"/>
    </location>
</feature>
<reference evidence="2" key="1">
    <citation type="submission" date="2022-11" db="EMBL/GenBank/DDBJ databases">
        <title>Centuries of genome instability and evolution in soft-shell clam transmissible cancer (bioRxiv).</title>
        <authorList>
            <person name="Hart S.F.M."/>
            <person name="Yonemitsu M.A."/>
            <person name="Giersch R.M."/>
            <person name="Beal B.F."/>
            <person name="Arriagada G."/>
            <person name="Davis B.W."/>
            <person name="Ostrander E.A."/>
            <person name="Goff S.P."/>
            <person name="Metzger M.J."/>
        </authorList>
    </citation>
    <scope>NUCLEOTIDE SEQUENCE</scope>
    <source>
        <strain evidence="2">MELC-2E11</strain>
        <tissue evidence="2">Siphon/mantle</tissue>
    </source>
</reference>
<organism evidence="2 3">
    <name type="scientific">Mya arenaria</name>
    <name type="common">Soft-shell clam</name>
    <dbReference type="NCBI Taxonomy" id="6604"/>
    <lineage>
        <taxon>Eukaryota</taxon>
        <taxon>Metazoa</taxon>
        <taxon>Spiralia</taxon>
        <taxon>Lophotrochozoa</taxon>
        <taxon>Mollusca</taxon>
        <taxon>Bivalvia</taxon>
        <taxon>Autobranchia</taxon>
        <taxon>Heteroconchia</taxon>
        <taxon>Euheterodonta</taxon>
        <taxon>Imparidentia</taxon>
        <taxon>Neoheterodontei</taxon>
        <taxon>Myida</taxon>
        <taxon>Myoidea</taxon>
        <taxon>Myidae</taxon>
        <taxon>Mya</taxon>
    </lineage>
</organism>
<proteinExistence type="predicted"/>
<evidence type="ECO:0000313" key="3">
    <source>
        <dbReference type="Proteomes" id="UP001164746"/>
    </source>
</evidence>
<name>A0ABY7EFE5_MYAAR</name>
<gene>
    <name evidence="2" type="ORF">MAR_017102</name>
</gene>
<protein>
    <submittedName>
        <fullName evidence="2">Uncharacterized protein</fullName>
    </submittedName>
</protein>
<dbReference type="Proteomes" id="UP001164746">
    <property type="component" value="Chromosome 6"/>
</dbReference>